<evidence type="ECO:0000313" key="1">
    <source>
        <dbReference type="EMBL" id="MBB3332406.1"/>
    </source>
</evidence>
<dbReference type="RefSeq" id="WP_183333914.1">
    <property type="nucleotide sequence ID" value="NZ_JACHZF010000031.1"/>
</dbReference>
<dbReference type="Pfam" id="PF06097">
    <property type="entry name" value="DUF945"/>
    <property type="match status" value="1"/>
</dbReference>
<protein>
    <recommendedName>
        <fullName evidence="3">DUF945 domain-containing protein</fullName>
    </recommendedName>
</protein>
<reference evidence="1 2" key="1">
    <citation type="submission" date="2020-08" db="EMBL/GenBank/DDBJ databases">
        <title>Genomic Encyclopedia of Archaeal and Bacterial Type Strains, Phase II (KMG-II): from individual species to whole genera.</title>
        <authorList>
            <person name="Goeker M."/>
        </authorList>
    </citation>
    <scope>NUCLEOTIDE SEQUENCE [LARGE SCALE GENOMIC DNA]</scope>
    <source>
        <strain evidence="1 2">5AG</strain>
    </source>
</reference>
<evidence type="ECO:0008006" key="3">
    <source>
        <dbReference type="Google" id="ProtNLM"/>
    </source>
</evidence>
<dbReference type="InterPro" id="IPR010352">
    <property type="entry name" value="DUF945"/>
</dbReference>
<dbReference type="AlphaFoldDB" id="A0A7W5PCV4"/>
<accession>A0A7W5PCV4</accession>
<sequence length="411" mass="45916">MRKERLIAPVVVGLAVIWAVAQLVASLLFERELARALGDLEARGELVVERSEVEQGWLASSGTIRMSPLLGDGWQLELSYEARHGVFSTRVSGEAMPLAGPRQVRLFGDWLPSSPPRWHASYQTLGGTLEGSIQLAPFIASQGPRELDFRGGQLTFGGQYGDWRLRVRLQPWRLTDGVAILESGPIALESRYAYTAGAHHFTQHDLLRIDRLTWQQPNLALEASELLYRSLMQLDDRELSIDGELTLTEVQAAEQVLLTGRVALALSRINADAVREALARLRDEAAKGQPLEGRELLARLEPELIATLQDSPRLDVPVVDLESPMLGLKARGEGALFFDPRRLDELSLARLDEKAQQARWLARLDGDFTWHDVPTVVALWLGLPLDTRELEIDVIRGRVRVNGRPLPPLWR</sequence>
<keyword evidence="2" id="KW-1185">Reference proteome</keyword>
<dbReference type="Proteomes" id="UP000553442">
    <property type="component" value="Unassembled WGS sequence"/>
</dbReference>
<name>A0A7W5PCV4_9GAMM</name>
<organism evidence="1 2">
    <name type="scientific">Halomonas campaniensis</name>
    <dbReference type="NCBI Taxonomy" id="213554"/>
    <lineage>
        <taxon>Bacteria</taxon>
        <taxon>Pseudomonadati</taxon>
        <taxon>Pseudomonadota</taxon>
        <taxon>Gammaproteobacteria</taxon>
        <taxon>Oceanospirillales</taxon>
        <taxon>Halomonadaceae</taxon>
        <taxon>Halomonas</taxon>
    </lineage>
</organism>
<evidence type="ECO:0000313" key="2">
    <source>
        <dbReference type="Proteomes" id="UP000553442"/>
    </source>
</evidence>
<gene>
    <name evidence="1" type="ORF">BDK63_003300</name>
</gene>
<comment type="caution">
    <text evidence="1">The sequence shown here is derived from an EMBL/GenBank/DDBJ whole genome shotgun (WGS) entry which is preliminary data.</text>
</comment>
<dbReference type="EMBL" id="JACHZF010000031">
    <property type="protein sequence ID" value="MBB3332406.1"/>
    <property type="molecule type" value="Genomic_DNA"/>
</dbReference>
<proteinExistence type="predicted"/>